<reference evidence="9" key="1">
    <citation type="journal article" date="2019" name="Int. J. Syst. Evol. Microbiol.">
        <title>The Global Catalogue of Microorganisms (GCM) 10K type strain sequencing project: providing services to taxonomists for standard genome sequencing and annotation.</title>
        <authorList>
            <consortium name="The Broad Institute Genomics Platform"/>
            <consortium name="The Broad Institute Genome Sequencing Center for Infectious Disease"/>
            <person name="Wu L."/>
            <person name="Ma J."/>
        </authorList>
    </citation>
    <scope>NUCLEOTIDE SEQUENCE [LARGE SCALE GENOMIC DNA]</scope>
    <source>
        <strain evidence="9">JCM 17705</strain>
    </source>
</reference>
<dbReference type="InterPro" id="IPR051401">
    <property type="entry name" value="GtrA_CellWall_Glycosyl"/>
</dbReference>
<sequence>MATFIKAQASSLIASVIDYLTTVVCNEVFHVWYLYSNFTGTVMGGVANFALGRFWVFDGKKKNAPTQIIKYIVVWIGNLILNNGGVFLATHFGGLDKYISKIIVSLVVGIGYNYFLQKKFVFA</sequence>
<comment type="similarity">
    <text evidence="2">Belongs to the GtrA family.</text>
</comment>
<dbReference type="Pfam" id="PF04138">
    <property type="entry name" value="GtrA_DPMS_TM"/>
    <property type="match status" value="1"/>
</dbReference>
<evidence type="ECO:0000256" key="1">
    <source>
        <dbReference type="ARBA" id="ARBA00004141"/>
    </source>
</evidence>
<comment type="subcellular location">
    <subcellularLocation>
        <location evidence="1">Membrane</location>
        <topology evidence="1">Multi-pass membrane protein</topology>
    </subcellularLocation>
</comment>
<accession>A0ABP8H2A8</accession>
<dbReference type="InterPro" id="IPR007267">
    <property type="entry name" value="GtrA_DPMS_TM"/>
</dbReference>
<dbReference type="PANTHER" id="PTHR38459:SF1">
    <property type="entry name" value="PROPHAGE BACTOPRENOL-LINKED GLUCOSE TRANSLOCASE HOMOLOG"/>
    <property type="match status" value="1"/>
</dbReference>
<evidence type="ECO:0000313" key="8">
    <source>
        <dbReference type="EMBL" id="GAA4333325.1"/>
    </source>
</evidence>
<comment type="caution">
    <text evidence="8">The sequence shown here is derived from an EMBL/GenBank/DDBJ whole genome shotgun (WGS) entry which is preliminary data.</text>
</comment>
<dbReference type="Proteomes" id="UP001500582">
    <property type="component" value="Unassembled WGS sequence"/>
</dbReference>
<organism evidence="8 9">
    <name type="scientific">Mucilaginibacter gynuensis</name>
    <dbReference type="NCBI Taxonomy" id="1302236"/>
    <lineage>
        <taxon>Bacteria</taxon>
        <taxon>Pseudomonadati</taxon>
        <taxon>Bacteroidota</taxon>
        <taxon>Sphingobacteriia</taxon>
        <taxon>Sphingobacteriales</taxon>
        <taxon>Sphingobacteriaceae</taxon>
        <taxon>Mucilaginibacter</taxon>
    </lineage>
</organism>
<proteinExistence type="inferred from homology"/>
<feature type="transmembrane region" description="Helical" evidence="6">
    <location>
        <begin position="98"/>
        <end position="116"/>
    </location>
</feature>
<gene>
    <name evidence="8" type="ORF">GCM10023149_40020</name>
</gene>
<evidence type="ECO:0000256" key="5">
    <source>
        <dbReference type="ARBA" id="ARBA00023136"/>
    </source>
</evidence>
<evidence type="ECO:0000256" key="2">
    <source>
        <dbReference type="ARBA" id="ARBA00009399"/>
    </source>
</evidence>
<keyword evidence="4 6" id="KW-1133">Transmembrane helix</keyword>
<feature type="transmembrane region" description="Helical" evidence="6">
    <location>
        <begin position="68"/>
        <end position="92"/>
    </location>
</feature>
<evidence type="ECO:0000313" key="9">
    <source>
        <dbReference type="Proteomes" id="UP001500582"/>
    </source>
</evidence>
<protein>
    <recommendedName>
        <fullName evidence="7">GtrA/DPMS transmembrane domain-containing protein</fullName>
    </recommendedName>
</protein>
<dbReference type="RefSeq" id="WP_345212949.1">
    <property type="nucleotide sequence ID" value="NZ_BAABFT010000013.1"/>
</dbReference>
<feature type="domain" description="GtrA/DPMS transmembrane" evidence="7">
    <location>
        <begin position="12"/>
        <end position="122"/>
    </location>
</feature>
<keyword evidence="3 6" id="KW-0812">Transmembrane</keyword>
<evidence type="ECO:0000256" key="3">
    <source>
        <dbReference type="ARBA" id="ARBA00022692"/>
    </source>
</evidence>
<evidence type="ECO:0000256" key="4">
    <source>
        <dbReference type="ARBA" id="ARBA00022989"/>
    </source>
</evidence>
<evidence type="ECO:0000256" key="6">
    <source>
        <dbReference type="SAM" id="Phobius"/>
    </source>
</evidence>
<evidence type="ECO:0000259" key="7">
    <source>
        <dbReference type="Pfam" id="PF04138"/>
    </source>
</evidence>
<name>A0ABP8H2A8_9SPHI</name>
<keyword evidence="5 6" id="KW-0472">Membrane</keyword>
<dbReference type="EMBL" id="BAABFT010000013">
    <property type="protein sequence ID" value="GAA4333325.1"/>
    <property type="molecule type" value="Genomic_DNA"/>
</dbReference>
<dbReference type="PANTHER" id="PTHR38459">
    <property type="entry name" value="PROPHAGE BACTOPRENOL-LINKED GLUCOSE TRANSLOCASE HOMOLOG"/>
    <property type="match status" value="1"/>
</dbReference>
<feature type="transmembrane region" description="Helical" evidence="6">
    <location>
        <begin position="38"/>
        <end position="56"/>
    </location>
</feature>
<keyword evidence="9" id="KW-1185">Reference proteome</keyword>